<evidence type="ECO:0008006" key="5">
    <source>
        <dbReference type="Google" id="ProtNLM"/>
    </source>
</evidence>
<dbReference type="OrthoDB" id="7023443at2"/>
<accession>A0A1C7YWM4</accession>
<evidence type="ECO:0000256" key="2">
    <source>
        <dbReference type="SAM" id="SignalP"/>
    </source>
</evidence>
<reference evidence="3 4" key="1">
    <citation type="submission" date="2015-07" db="EMBL/GenBank/DDBJ databases">
        <title>Draft genome sequence of a diazotrophic, plant growth-promoting rhizobacterium of the Pseudomonas syringae complex.</title>
        <authorList>
            <person name="Patten C.L."/>
            <person name="Jeong H."/>
        </authorList>
    </citation>
    <scope>NUCLEOTIDE SEQUENCE [LARGE SCALE GENOMIC DNA]</scope>
    <source>
        <strain evidence="3 4">GR12-2</strain>
    </source>
</reference>
<keyword evidence="2" id="KW-0732">Signal</keyword>
<feature type="chain" id="PRO_5008891873" description="Secreted protein" evidence="2">
    <location>
        <begin position="22"/>
        <end position="71"/>
    </location>
</feature>
<feature type="compositionally biased region" description="Basic and acidic residues" evidence="1">
    <location>
        <begin position="56"/>
        <end position="71"/>
    </location>
</feature>
<protein>
    <recommendedName>
        <fullName evidence="5">Secreted protein</fullName>
    </recommendedName>
</protein>
<feature type="region of interest" description="Disordered" evidence="1">
    <location>
        <begin position="40"/>
        <end position="71"/>
    </location>
</feature>
<gene>
    <name evidence="3" type="ORF">AFK24_29320</name>
</gene>
<dbReference type="EMBL" id="LGSI01000074">
    <property type="protein sequence ID" value="OCR21649.1"/>
    <property type="molecule type" value="Genomic_DNA"/>
</dbReference>
<dbReference type="RefSeq" id="WP_065836576.1">
    <property type="nucleotide sequence ID" value="NZ_LGSI01000074.1"/>
</dbReference>
<proteinExistence type="predicted"/>
<evidence type="ECO:0000313" key="3">
    <source>
        <dbReference type="EMBL" id="OCR21649.1"/>
    </source>
</evidence>
<feature type="signal peptide" evidence="2">
    <location>
        <begin position="1"/>
        <end position="21"/>
    </location>
</feature>
<dbReference type="PROSITE" id="PS51257">
    <property type="entry name" value="PROKAR_LIPOPROTEIN"/>
    <property type="match status" value="1"/>
</dbReference>
<evidence type="ECO:0000313" key="4">
    <source>
        <dbReference type="Proteomes" id="UP000093104"/>
    </source>
</evidence>
<sequence length="71" mass="7730">MNLIKSMVFAAVALSCTAAFAQDGSERSNQAAQKMRIAQEARFDGQNSNDASRYVSADEKSRAEQLKKTEG</sequence>
<dbReference type="Proteomes" id="UP000093104">
    <property type="component" value="Unassembled WGS sequence"/>
</dbReference>
<dbReference type="AlphaFoldDB" id="A0A1C7YWM4"/>
<evidence type="ECO:0000256" key="1">
    <source>
        <dbReference type="SAM" id="MobiDB-lite"/>
    </source>
</evidence>
<name>A0A1C7YWM4_PSESX</name>
<organism evidence="3 4">
    <name type="scientific">Pseudomonas syringae</name>
    <dbReference type="NCBI Taxonomy" id="317"/>
    <lineage>
        <taxon>Bacteria</taxon>
        <taxon>Pseudomonadati</taxon>
        <taxon>Pseudomonadota</taxon>
        <taxon>Gammaproteobacteria</taxon>
        <taxon>Pseudomonadales</taxon>
        <taxon>Pseudomonadaceae</taxon>
        <taxon>Pseudomonas</taxon>
    </lineage>
</organism>
<comment type="caution">
    <text evidence="3">The sequence shown here is derived from an EMBL/GenBank/DDBJ whole genome shotgun (WGS) entry which is preliminary data.</text>
</comment>